<feature type="binding site" evidence="9">
    <location>
        <position position="154"/>
    </location>
    <ligand>
        <name>Zn(2+)</name>
        <dbReference type="ChEBI" id="CHEBI:29105"/>
        <label>1</label>
    </ligand>
</feature>
<dbReference type="PANTHER" id="PTHR43096:SF48">
    <property type="entry name" value="CHAPERONE PROTEIN DNAJ"/>
    <property type="match status" value="1"/>
</dbReference>
<evidence type="ECO:0000256" key="2">
    <source>
        <dbReference type="ARBA" id="ARBA00022705"/>
    </source>
</evidence>
<dbReference type="PROSITE" id="PS00636">
    <property type="entry name" value="DNAJ_1"/>
    <property type="match status" value="1"/>
</dbReference>
<feature type="repeat" description="CXXCXGXG motif" evidence="9">
    <location>
        <begin position="151"/>
        <end position="158"/>
    </location>
</feature>
<dbReference type="SUPFAM" id="SSF49493">
    <property type="entry name" value="HSP40/DnaJ peptide-binding domain"/>
    <property type="match status" value="2"/>
</dbReference>
<feature type="region of interest" description="Disordered" evidence="11">
    <location>
        <begin position="354"/>
        <end position="378"/>
    </location>
</feature>
<dbReference type="NCBIfam" id="TIGR02349">
    <property type="entry name" value="DnaJ_bact"/>
    <property type="match status" value="1"/>
</dbReference>
<dbReference type="NCBIfam" id="NF008035">
    <property type="entry name" value="PRK10767.1"/>
    <property type="match status" value="1"/>
</dbReference>
<evidence type="ECO:0000256" key="3">
    <source>
        <dbReference type="ARBA" id="ARBA00022723"/>
    </source>
</evidence>
<feature type="compositionally biased region" description="Basic and acidic residues" evidence="11">
    <location>
        <begin position="369"/>
        <end position="378"/>
    </location>
</feature>
<feature type="binding site" evidence="9">
    <location>
        <position position="168"/>
    </location>
    <ligand>
        <name>Zn(2+)</name>
        <dbReference type="ChEBI" id="CHEBI:29105"/>
        <label>2</label>
    </ligand>
</feature>
<evidence type="ECO:0000259" key="13">
    <source>
        <dbReference type="PROSITE" id="PS51188"/>
    </source>
</evidence>
<comment type="domain">
    <text evidence="9">The J domain is necessary and sufficient to stimulate DnaK ATPase activity. Zinc center 1 plays an important role in the autonomous, DnaK-independent chaperone activity of DnaJ. Zinc center 2 is essential for interaction with DnaK and for DnaJ activity.</text>
</comment>
<keyword evidence="4 9" id="KW-0677">Repeat</keyword>
<evidence type="ECO:0000256" key="11">
    <source>
        <dbReference type="SAM" id="MobiDB-lite"/>
    </source>
</evidence>
<keyword evidence="3 9" id="KW-0479">Metal-binding</keyword>
<feature type="repeat" description="CXXCXGXG motif" evidence="9">
    <location>
        <begin position="204"/>
        <end position="211"/>
    </location>
</feature>
<dbReference type="InterPro" id="IPR036869">
    <property type="entry name" value="J_dom_sf"/>
</dbReference>
<dbReference type="Pfam" id="PF01556">
    <property type="entry name" value="DnaJ_C"/>
    <property type="match status" value="1"/>
</dbReference>
<dbReference type="Gene3D" id="2.10.230.10">
    <property type="entry name" value="Heat shock protein DnaJ, cysteine-rich domain"/>
    <property type="match status" value="1"/>
</dbReference>
<feature type="domain" description="J" evidence="12">
    <location>
        <begin position="5"/>
        <end position="72"/>
    </location>
</feature>
<proteinExistence type="inferred from homology"/>
<dbReference type="InterPro" id="IPR012724">
    <property type="entry name" value="DnaJ"/>
</dbReference>
<dbReference type="PROSITE" id="PS51188">
    <property type="entry name" value="ZF_CR"/>
    <property type="match status" value="1"/>
</dbReference>
<dbReference type="PRINTS" id="PR00625">
    <property type="entry name" value="JDOMAIN"/>
</dbReference>
<sequence length="378" mass="41200">MSKRDFYEVLGVSKTASDDEIKKAYRKLAMKHHPDRNQGEKSKEAEEKFKEAKEAYEMLSDSQKRAAYDQYGHAGVDPNMRGGMGGGDMGGGFAEAFGDIFGDMFGGQRGGQRGGRQVYRGNDLSYSMEITLEEAAKGKDAQIRIPSWDACDTCHGSGAKPGTSPKTCTTCGGQGSVQMRQGFFSVQQTCPHCRGTGKIIPEPCTTCSGQGKIKRQKTLEVKIPAGIDDGMRIRSTGNGEPGMNGGPPGDLYIEIRIKEHDIFEREGDDLHCQVPVSFITAALGGEIEVPTLQGKAAIDIPEGTQAGKQFRLRGKGIKGVRSSYPGDLYCHIVVETPVKLTEYQRKLLRELEESLKKGGGKHSPSGESWTDKLKRFFS</sequence>
<comment type="subunit">
    <text evidence="9">Homodimer.</text>
</comment>
<feature type="zinc finger region" description="CR-type" evidence="10">
    <location>
        <begin position="138"/>
        <end position="216"/>
    </location>
</feature>
<dbReference type="EMBL" id="JACSQK010000004">
    <property type="protein sequence ID" value="MBD7960658.1"/>
    <property type="molecule type" value="Genomic_DNA"/>
</dbReference>
<comment type="cofactor">
    <cofactor evidence="9">
        <name>Zn(2+)</name>
        <dbReference type="ChEBI" id="CHEBI:29105"/>
    </cofactor>
    <text evidence="9">Binds 2 Zn(2+) ions per monomer.</text>
</comment>
<feature type="binding site" evidence="9">
    <location>
        <position position="204"/>
    </location>
    <ligand>
        <name>Zn(2+)</name>
        <dbReference type="ChEBI" id="CHEBI:29105"/>
        <label>1</label>
    </ligand>
</feature>
<keyword evidence="1 9" id="KW-0963">Cytoplasm</keyword>
<feature type="repeat" description="CXXCXGXG motif" evidence="9">
    <location>
        <begin position="168"/>
        <end position="175"/>
    </location>
</feature>
<feature type="binding site" evidence="9">
    <location>
        <position position="151"/>
    </location>
    <ligand>
        <name>Zn(2+)</name>
        <dbReference type="ChEBI" id="CHEBI:29105"/>
        <label>1</label>
    </ligand>
</feature>
<evidence type="ECO:0000259" key="12">
    <source>
        <dbReference type="PROSITE" id="PS50076"/>
    </source>
</evidence>
<evidence type="ECO:0000256" key="1">
    <source>
        <dbReference type="ARBA" id="ARBA00022490"/>
    </source>
</evidence>
<evidence type="ECO:0000256" key="9">
    <source>
        <dbReference type="HAMAP-Rule" id="MF_01152"/>
    </source>
</evidence>
<dbReference type="CDD" id="cd10747">
    <property type="entry name" value="DnaJ_C"/>
    <property type="match status" value="1"/>
</dbReference>
<dbReference type="Pfam" id="PF00226">
    <property type="entry name" value="DnaJ"/>
    <property type="match status" value="1"/>
</dbReference>
<evidence type="ECO:0000256" key="5">
    <source>
        <dbReference type="ARBA" id="ARBA00022771"/>
    </source>
</evidence>
<keyword evidence="5 9" id="KW-0863">Zinc-finger</keyword>
<name>A0ABR8SB18_9BURK</name>
<dbReference type="Pfam" id="PF00684">
    <property type="entry name" value="DnaJ_CXXCXGXG"/>
    <property type="match status" value="1"/>
</dbReference>
<dbReference type="InterPro" id="IPR001623">
    <property type="entry name" value="DnaJ_domain"/>
</dbReference>
<accession>A0ABR8SB18</accession>
<dbReference type="Gene3D" id="1.10.287.110">
    <property type="entry name" value="DnaJ domain"/>
    <property type="match status" value="1"/>
</dbReference>
<keyword evidence="8 9" id="KW-0143">Chaperone</keyword>
<feature type="binding site" evidence="9">
    <location>
        <position position="171"/>
    </location>
    <ligand>
        <name>Zn(2+)</name>
        <dbReference type="ChEBI" id="CHEBI:29105"/>
        <label>2</label>
    </ligand>
</feature>
<dbReference type="InterPro" id="IPR001305">
    <property type="entry name" value="HSP_DnaJ_Cys-rich_dom"/>
</dbReference>
<reference evidence="14 15" key="1">
    <citation type="submission" date="2020-08" db="EMBL/GenBank/DDBJ databases">
        <title>A Genomic Blueprint of the Chicken Gut Microbiome.</title>
        <authorList>
            <person name="Gilroy R."/>
            <person name="Ravi A."/>
            <person name="Getino M."/>
            <person name="Pursley I."/>
            <person name="Horton D.L."/>
            <person name="Alikhan N.-F."/>
            <person name="Baker D."/>
            <person name="Gharbi K."/>
            <person name="Hall N."/>
            <person name="Watson M."/>
            <person name="Adriaenssens E.M."/>
            <person name="Foster-Nyarko E."/>
            <person name="Jarju S."/>
            <person name="Secka A."/>
            <person name="Antonio M."/>
            <person name="Oren A."/>
            <person name="Chaudhuri R."/>
            <person name="La Ragione R.M."/>
            <person name="Hildebrand F."/>
            <person name="Pallen M.J."/>
        </authorList>
    </citation>
    <scope>NUCLEOTIDE SEQUENCE [LARGE SCALE GENOMIC DNA]</scope>
    <source>
        <strain evidence="14 15">Sa2CVA6</strain>
    </source>
</reference>
<dbReference type="CDD" id="cd10719">
    <property type="entry name" value="DnaJ_zf"/>
    <property type="match status" value="1"/>
</dbReference>
<dbReference type="PANTHER" id="PTHR43096">
    <property type="entry name" value="DNAJ HOMOLOG 1, MITOCHONDRIAL-RELATED"/>
    <property type="match status" value="1"/>
</dbReference>
<feature type="domain" description="CR-type" evidence="13">
    <location>
        <begin position="138"/>
        <end position="216"/>
    </location>
</feature>
<evidence type="ECO:0000256" key="7">
    <source>
        <dbReference type="ARBA" id="ARBA00023016"/>
    </source>
</evidence>
<dbReference type="SUPFAM" id="SSF46565">
    <property type="entry name" value="Chaperone J-domain"/>
    <property type="match status" value="1"/>
</dbReference>
<evidence type="ECO:0000313" key="15">
    <source>
        <dbReference type="Proteomes" id="UP000634919"/>
    </source>
</evidence>
<comment type="subcellular location">
    <subcellularLocation>
        <location evidence="9">Cytoplasm</location>
    </subcellularLocation>
</comment>
<evidence type="ECO:0000256" key="4">
    <source>
        <dbReference type="ARBA" id="ARBA00022737"/>
    </source>
</evidence>
<keyword evidence="6 9" id="KW-0862">Zinc</keyword>
<feature type="binding site" evidence="9">
    <location>
        <position position="190"/>
    </location>
    <ligand>
        <name>Zn(2+)</name>
        <dbReference type="ChEBI" id="CHEBI:29105"/>
        <label>2</label>
    </ligand>
</feature>
<evidence type="ECO:0000313" key="14">
    <source>
        <dbReference type="EMBL" id="MBD7960658.1"/>
    </source>
</evidence>
<organism evidence="14 15">
    <name type="scientific">Comamonas avium</name>
    <dbReference type="NCBI Taxonomy" id="2762231"/>
    <lineage>
        <taxon>Bacteria</taxon>
        <taxon>Pseudomonadati</taxon>
        <taxon>Pseudomonadota</taxon>
        <taxon>Betaproteobacteria</taxon>
        <taxon>Burkholderiales</taxon>
        <taxon>Comamonadaceae</taxon>
        <taxon>Comamonas</taxon>
    </lineage>
</organism>
<comment type="similarity">
    <text evidence="9">Belongs to the DnaJ family.</text>
</comment>
<comment type="caution">
    <text evidence="14">The sequence shown here is derived from an EMBL/GenBank/DDBJ whole genome shotgun (WGS) entry which is preliminary data.</text>
</comment>
<dbReference type="InterPro" id="IPR008971">
    <property type="entry name" value="HSP40/DnaJ_pept-bd"/>
</dbReference>
<dbReference type="SMART" id="SM00271">
    <property type="entry name" value="DnaJ"/>
    <property type="match status" value="1"/>
</dbReference>
<dbReference type="Gene3D" id="2.60.260.20">
    <property type="entry name" value="Urease metallochaperone UreE, N-terminal domain"/>
    <property type="match status" value="2"/>
</dbReference>
<feature type="binding site" evidence="9">
    <location>
        <position position="207"/>
    </location>
    <ligand>
        <name>Zn(2+)</name>
        <dbReference type="ChEBI" id="CHEBI:29105"/>
        <label>1</label>
    </ligand>
</feature>
<feature type="compositionally biased region" description="Basic and acidic residues" evidence="11">
    <location>
        <begin position="35"/>
        <end position="49"/>
    </location>
</feature>
<dbReference type="InterPro" id="IPR036410">
    <property type="entry name" value="HSP_DnaJ_Cys-rich_dom_sf"/>
</dbReference>
<protein>
    <recommendedName>
        <fullName evidence="9">Chaperone protein DnaJ</fullName>
    </recommendedName>
</protein>
<evidence type="ECO:0000256" key="6">
    <source>
        <dbReference type="ARBA" id="ARBA00022833"/>
    </source>
</evidence>
<dbReference type="CDD" id="cd06257">
    <property type="entry name" value="DnaJ"/>
    <property type="match status" value="1"/>
</dbReference>
<dbReference type="InterPro" id="IPR018253">
    <property type="entry name" value="DnaJ_domain_CS"/>
</dbReference>
<keyword evidence="7 9" id="KW-0346">Stress response</keyword>
<feature type="binding site" evidence="9">
    <location>
        <position position="193"/>
    </location>
    <ligand>
        <name>Zn(2+)</name>
        <dbReference type="ChEBI" id="CHEBI:29105"/>
        <label>2</label>
    </ligand>
</feature>
<keyword evidence="2 9" id="KW-0235">DNA replication</keyword>
<feature type="region of interest" description="Disordered" evidence="11">
    <location>
        <begin position="27"/>
        <end position="49"/>
    </location>
</feature>
<dbReference type="SUPFAM" id="SSF57938">
    <property type="entry name" value="DnaJ/Hsp40 cysteine-rich domain"/>
    <property type="match status" value="1"/>
</dbReference>
<dbReference type="Proteomes" id="UP000634919">
    <property type="component" value="Unassembled WGS sequence"/>
</dbReference>
<gene>
    <name evidence="9 14" type="primary">dnaJ</name>
    <name evidence="14" type="ORF">H9646_09170</name>
</gene>
<feature type="repeat" description="CXXCXGXG motif" evidence="9">
    <location>
        <begin position="190"/>
        <end position="197"/>
    </location>
</feature>
<keyword evidence="15" id="KW-1185">Reference proteome</keyword>
<comment type="function">
    <text evidence="9">Participates actively in the response to hyperosmotic and heat shock by preventing the aggregation of stress-denatured proteins and by disaggregating proteins, also in an autonomous, DnaK-independent fashion. Unfolded proteins bind initially to DnaJ; upon interaction with the DnaJ-bound protein, DnaK hydrolyzes its bound ATP, resulting in the formation of a stable complex. GrpE releases ADP from DnaK; ATP binding to DnaK triggers the release of the substrate protein, thus completing the reaction cycle. Several rounds of ATP-dependent interactions between DnaJ, DnaK and GrpE are required for fully efficient folding. Also involved, together with DnaK and GrpE, in the DNA replication of plasmids through activation of initiation proteins.</text>
</comment>
<evidence type="ECO:0000256" key="10">
    <source>
        <dbReference type="PROSITE-ProRule" id="PRU00546"/>
    </source>
</evidence>
<dbReference type="PROSITE" id="PS50076">
    <property type="entry name" value="DNAJ_2"/>
    <property type="match status" value="1"/>
</dbReference>
<dbReference type="RefSeq" id="WP_191723059.1">
    <property type="nucleotide sequence ID" value="NZ_JACSQK010000004.1"/>
</dbReference>
<dbReference type="InterPro" id="IPR002939">
    <property type="entry name" value="DnaJ_C"/>
</dbReference>
<evidence type="ECO:0000256" key="8">
    <source>
        <dbReference type="ARBA" id="ARBA00023186"/>
    </source>
</evidence>
<dbReference type="HAMAP" id="MF_01152">
    <property type="entry name" value="DnaJ"/>
    <property type="match status" value="1"/>
</dbReference>